<reference evidence="3" key="1">
    <citation type="journal article" date="2019" name="Int. J. Syst. Evol. Microbiol.">
        <title>The Global Catalogue of Microorganisms (GCM) 10K type strain sequencing project: providing services to taxonomists for standard genome sequencing and annotation.</title>
        <authorList>
            <consortium name="The Broad Institute Genomics Platform"/>
            <consortium name="The Broad Institute Genome Sequencing Center for Infectious Disease"/>
            <person name="Wu L."/>
            <person name="Ma J."/>
        </authorList>
    </citation>
    <scope>NUCLEOTIDE SEQUENCE [LARGE SCALE GENOMIC DNA]</scope>
    <source>
        <strain evidence="3">CGMCC 1.12478</strain>
    </source>
</reference>
<evidence type="ECO:0008006" key="4">
    <source>
        <dbReference type="Google" id="ProtNLM"/>
    </source>
</evidence>
<name>A0ABQ1LAX6_9RHOB</name>
<feature type="compositionally biased region" description="Low complexity" evidence="1">
    <location>
        <begin position="115"/>
        <end position="131"/>
    </location>
</feature>
<dbReference type="Gene3D" id="3.40.50.2000">
    <property type="entry name" value="Glycogen Phosphorylase B"/>
    <property type="match status" value="1"/>
</dbReference>
<gene>
    <name evidence="2" type="ORF">GCM10011363_41860</name>
</gene>
<dbReference type="PANTHER" id="PTHR46656:SF3">
    <property type="entry name" value="PUTATIVE-RELATED"/>
    <property type="match status" value="1"/>
</dbReference>
<protein>
    <recommendedName>
        <fullName evidence="4">Glycosyltransferase</fullName>
    </recommendedName>
</protein>
<dbReference type="PANTHER" id="PTHR46656">
    <property type="entry name" value="PUTATIVE-RELATED"/>
    <property type="match status" value="1"/>
</dbReference>
<accession>A0ABQ1LAX6</accession>
<evidence type="ECO:0000256" key="1">
    <source>
        <dbReference type="SAM" id="MobiDB-lite"/>
    </source>
</evidence>
<dbReference type="RefSeq" id="WP_188484052.1">
    <property type="nucleotide sequence ID" value="NZ_BMFC01000019.1"/>
</dbReference>
<evidence type="ECO:0000313" key="2">
    <source>
        <dbReference type="EMBL" id="GGC20801.1"/>
    </source>
</evidence>
<keyword evidence="3" id="KW-1185">Reference proteome</keyword>
<dbReference type="Proteomes" id="UP000645462">
    <property type="component" value="Unassembled WGS sequence"/>
</dbReference>
<comment type="caution">
    <text evidence="2">The sequence shown here is derived from an EMBL/GenBank/DDBJ whole genome shotgun (WGS) entry which is preliminary data.</text>
</comment>
<dbReference type="Pfam" id="PF13692">
    <property type="entry name" value="Glyco_trans_1_4"/>
    <property type="match status" value="1"/>
</dbReference>
<feature type="region of interest" description="Disordered" evidence="1">
    <location>
        <begin position="108"/>
        <end position="134"/>
    </location>
</feature>
<sequence>MTLWPRILRRLTGRRDHLDGVQGGRLCGWALPRPGNGPVPVALYAGTQRIADALACQFRTDLRDAGLAGGACGFSFSTGHIETNTGVLRVCRLDGKRPVEIGQIHVKEARGAEARPTPRSGPGTRRPGFSPARAVYDPMGPGLAALRAPPPPAQGGIARLTPRQAHLFDPTDPATGQLLPDPLCAYMAHLRTRHRLEAQFDWDAAPEDAAHVLNWMLAGYAPMRAPLRVPLSKRMIQWLNTPVVVPGQRTNLSRATWAALMGVPHLRQGMDFGNPDWVDSVLYWWAIHQARALGVEDCLVPDACVTRLAGLPLEQEGQDFPLTRALIRWQAETPGLARADPATTAGQRQITLAAMIRAADRPDTLRYLPWASIETLLEETAGGQTPLGAHLTTLDGHARLLSRADYVACLKGRGYDLEARRFMSRTGEGHRLHAAALPAPALHGTPRADVQVIGPVTKASGLGQATRASLAALATTGLKVQAVNVTLDNPAPEIDMPHTPITEARPARFTLLHLNAESIPLFFAHAPDITQGSYLAAYMFWELTRPAACHALALRMVDEIWAASDHGRAIYADHFDGPIRVMGLAGDVTPCTDPLGARAGFVARTGFDAGSFLCMASFDSFSFVQRKNPLGLIRAFRDAFPQGGAQLLLKTQNRTRVSDPAQRAVWAEIDALTTGDPRFEILDETMTRDALLTLTAGADAYLSLHRAEGWGFGMIEAMALGVPVLATGMSGNLAYSDDTTAWLVPAQEVAPAPQDYMFTPEGGLWGDPDHNAAVTLLRRMAEAPALRAQKAQAAQARVLRAFSPEAIGRRYATRIDTVLRQAKVTAA</sequence>
<dbReference type="SUPFAM" id="SSF53756">
    <property type="entry name" value="UDP-Glycosyltransferase/glycogen phosphorylase"/>
    <property type="match status" value="1"/>
</dbReference>
<proteinExistence type="predicted"/>
<dbReference type="EMBL" id="BMFC01000019">
    <property type="protein sequence ID" value="GGC20801.1"/>
    <property type="molecule type" value="Genomic_DNA"/>
</dbReference>
<organism evidence="2 3">
    <name type="scientific">Marivita lacus</name>
    <dbReference type="NCBI Taxonomy" id="1323742"/>
    <lineage>
        <taxon>Bacteria</taxon>
        <taxon>Pseudomonadati</taxon>
        <taxon>Pseudomonadota</taxon>
        <taxon>Alphaproteobacteria</taxon>
        <taxon>Rhodobacterales</taxon>
        <taxon>Roseobacteraceae</taxon>
        <taxon>Marivita</taxon>
    </lineage>
</organism>
<evidence type="ECO:0000313" key="3">
    <source>
        <dbReference type="Proteomes" id="UP000645462"/>
    </source>
</evidence>